<sequence length="370" mass="41343">MKRKALLFCLFPLILMGCWNAEDINDRVLVLAAGLDQGENGRLRLSVQVPIVEELLPIFGSPQVNKGSFAVLTAEGESIIGAVPTLQSKTQRTLFFGHMKTVLIAEELAAAGLKSIIDALRRHPGVPPQAHVLLVKDEAAAMLSHALWHKGIPGISLVTFFHAQGKRDQAFDQPVWRLVRNISLPTQDAFLPILEYDTDEETFIIEGLGVLHDDRLVGELSGEEARMFGLLSGNTRSAYLNLPISEYGWVAMRQVRAKTKIGYKKTRTGPVITIDVKAHGCLIESTKMAVRLNREDRQRIDHAVSTHLEREMRKTLQKLQGLGADLLALGEMYRVHNASTWEPSAWERIYPEIPIEVKVEFTVDNYGILR</sequence>
<evidence type="ECO:0000259" key="9">
    <source>
        <dbReference type="Pfam" id="PF05504"/>
    </source>
</evidence>
<keyword evidence="3" id="KW-0309">Germination</keyword>
<evidence type="ECO:0000313" key="11">
    <source>
        <dbReference type="EMBL" id="MBA2133895.1"/>
    </source>
</evidence>
<dbReference type="GO" id="GO:0009847">
    <property type="term" value="P:spore germination"/>
    <property type="evidence" value="ECO:0007669"/>
    <property type="project" value="InterPro"/>
</dbReference>
<dbReference type="Pfam" id="PF05504">
    <property type="entry name" value="Spore_GerAC"/>
    <property type="match status" value="1"/>
</dbReference>
<dbReference type="Gene3D" id="3.30.300.210">
    <property type="entry name" value="Nutrient germinant receptor protein C, domain 3"/>
    <property type="match status" value="1"/>
</dbReference>
<dbReference type="Pfam" id="PF25198">
    <property type="entry name" value="Spore_GerAC_N"/>
    <property type="match status" value="1"/>
</dbReference>
<evidence type="ECO:0000256" key="3">
    <source>
        <dbReference type="ARBA" id="ARBA00022544"/>
    </source>
</evidence>
<name>A0A8J6LJM4_9FIRM</name>
<feature type="domain" description="Spore germination GerAC-like C-terminal" evidence="9">
    <location>
        <begin position="206"/>
        <end position="367"/>
    </location>
</feature>
<evidence type="ECO:0000256" key="6">
    <source>
        <dbReference type="ARBA" id="ARBA00023139"/>
    </source>
</evidence>
<dbReference type="InterPro" id="IPR008844">
    <property type="entry name" value="Spore_GerAC-like"/>
</dbReference>
<dbReference type="AlphaFoldDB" id="A0A8J6LJM4"/>
<gene>
    <name evidence="11" type="ORF">G5B42_10160</name>
</gene>
<dbReference type="InterPro" id="IPR057336">
    <property type="entry name" value="GerAC_N"/>
</dbReference>
<feature type="chain" id="PRO_5038692421" evidence="8">
    <location>
        <begin position="22"/>
        <end position="370"/>
    </location>
</feature>
<keyword evidence="5" id="KW-0472">Membrane</keyword>
<evidence type="ECO:0000256" key="4">
    <source>
        <dbReference type="ARBA" id="ARBA00022729"/>
    </source>
</evidence>
<evidence type="ECO:0000256" key="5">
    <source>
        <dbReference type="ARBA" id="ARBA00023136"/>
    </source>
</evidence>
<feature type="signal peptide" evidence="8">
    <location>
        <begin position="1"/>
        <end position="21"/>
    </location>
</feature>
<evidence type="ECO:0000256" key="1">
    <source>
        <dbReference type="ARBA" id="ARBA00004635"/>
    </source>
</evidence>
<dbReference type="InterPro" id="IPR046953">
    <property type="entry name" value="Spore_GerAC-like_C"/>
</dbReference>
<keyword evidence="6" id="KW-0564">Palmitate</keyword>
<evidence type="ECO:0000259" key="10">
    <source>
        <dbReference type="Pfam" id="PF25198"/>
    </source>
</evidence>
<organism evidence="11 12">
    <name type="scientific">Capillibacterium thermochitinicola</name>
    <dbReference type="NCBI Taxonomy" id="2699427"/>
    <lineage>
        <taxon>Bacteria</taxon>
        <taxon>Bacillati</taxon>
        <taxon>Bacillota</taxon>
        <taxon>Capillibacterium</taxon>
    </lineage>
</organism>
<proteinExistence type="inferred from homology"/>
<reference evidence="11" key="1">
    <citation type="submission" date="2020-06" db="EMBL/GenBank/DDBJ databases">
        <title>Novel chitinolytic bacterium.</title>
        <authorList>
            <person name="Ungkulpasvich U."/>
            <person name="Kosugi A."/>
            <person name="Uke A."/>
        </authorList>
    </citation>
    <scope>NUCLEOTIDE SEQUENCE</scope>
    <source>
        <strain evidence="11">UUS1-1</strain>
    </source>
</reference>
<keyword evidence="7" id="KW-0449">Lipoprotein</keyword>
<keyword evidence="4 8" id="KW-0732">Signal</keyword>
<dbReference type="RefSeq" id="WP_181340364.1">
    <property type="nucleotide sequence ID" value="NZ_JAAKDE010000025.1"/>
</dbReference>
<evidence type="ECO:0000313" key="12">
    <source>
        <dbReference type="Proteomes" id="UP000657177"/>
    </source>
</evidence>
<keyword evidence="12" id="KW-1185">Reference proteome</keyword>
<dbReference type="NCBIfam" id="TIGR02887">
    <property type="entry name" value="spore_ger_x_C"/>
    <property type="match status" value="1"/>
</dbReference>
<comment type="similarity">
    <text evidence="2">Belongs to the GerABKC lipoprotein family.</text>
</comment>
<dbReference type="Proteomes" id="UP000657177">
    <property type="component" value="Unassembled WGS sequence"/>
</dbReference>
<comment type="subcellular location">
    <subcellularLocation>
        <location evidence="1">Membrane</location>
        <topology evidence="1">Lipid-anchor</topology>
    </subcellularLocation>
</comment>
<dbReference type="PANTHER" id="PTHR35789:SF1">
    <property type="entry name" value="SPORE GERMINATION PROTEIN B3"/>
    <property type="match status" value="1"/>
</dbReference>
<protein>
    <submittedName>
        <fullName evidence="11">Ger(X)C family spore germination protein</fullName>
    </submittedName>
</protein>
<evidence type="ECO:0000256" key="2">
    <source>
        <dbReference type="ARBA" id="ARBA00007886"/>
    </source>
</evidence>
<comment type="caution">
    <text evidence="11">The sequence shown here is derived from an EMBL/GenBank/DDBJ whole genome shotgun (WGS) entry which is preliminary data.</text>
</comment>
<feature type="domain" description="Spore germination protein N-terminal" evidence="10">
    <location>
        <begin position="21"/>
        <end position="195"/>
    </location>
</feature>
<dbReference type="GO" id="GO:0016020">
    <property type="term" value="C:membrane"/>
    <property type="evidence" value="ECO:0007669"/>
    <property type="project" value="UniProtKB-SubCell"/>
</dbReference>
<accession>A0A8J6LJM4</accession>
<dbReference type="InterPro" id="IPR038501">
    <property type="entry name" value="Spore_GerAC_C_sf"/>
</dbReference>
<evidence type="ECO:0000256" key="8">
    <source>
        <dbReference type="SAM" id="SignalP"/>
    </source>
</evidence>
<dbReference type="PANTHER" id="PTHR35789">
    <property type="entry name" value="SPORE GERMINATION PROTEIN B3"/>
    <property type="match status" value="1"/>
</dbReference>
<dbReference type="EMBL" id="JAAKDE010000025">
    <property type="protein sequence ID" value="MBA2133895.1"/>
    <property type="molecule type" value="Genomic_DNA"/>
</dbReference>
<dbReference type="PROSITE" id="PS51257">
    <property type="entry name" value="PROKAR_LIPOPROTEIN"/>
    <property type="match status" value="1"/>
</dbReference>
<evidence type="ECO:0000256" key="7">
    <source>
        <dbReference type="ARBA" id="ARBA00023288"/>
    </source>
</evidence>